<dbReference type="InterPro" id="IPR032710">
    <property type="entry name" value="NTF2-like_dom_sf"/>
</dbReference>
<proteinExistence type="predicted"/>
<dbReference type="Gene3D" id="3.10.450.50">
    <property type="match status" value="1"/>
</dbReference>
<dbReference type="SUPFAM" id="SSF54427">
    <property type="entry name" value="NTF2-like"/>
    <property type="match status" value="1"/>
</dbReference>
<evidence type="ECO:0000256" key="1">
    <source>
        <dbReference type="SAM" id="SignalP"/>
    </source>
</evidence>
<sequence>MHKCFSWMLLILTCCAVSAQATPTTEQVQALISASEKARQRHATQEDIEHFLGFFAEDLIDTHVSFNRSFTGKAHLRKGIPEKANAMVSLSEELESTVLGTHTAVAVVRETSTYYKHEQLKHFQGRTILVLEFNKNGLIQHMRRYLD</sequence>
<comment type="caution">
    <text evidence="2">The sequence shown here is derived from an EMBL/GenBank/DDBJ whole genome shotgun (WGS) entry which is preliminary data.</text>
</comment>
<reference evidence="2 3" key="1">
    <citation type="submission" date="2021-03" db="EMBL/GenBank/DDBJ databases">
        <title>novel species isolated from a fishpond in China.</title>
        <authorList>
            <person name="Lu H."/>
            <person name="Cai Z."/>
        </authorList>
    </citation>
    <scope>NUCLEOTIDE SEQUENCE [LARGE SCALE GENOMIC DNA]</scope>
    <source>
        <strain evidence="2 3">Y57</strain>
    </source>
</reference>
<evidence type="ECO:0000313" key="2">
    <source>
        <dbReference type="EMBL" id="MBN7818498.1"/>
    </source>
</evidence>
<feature type="signal peptide" evidence="1">
    <location>
        <begin position="1"/>
        <end position="21"/>
    </location>
</feature>
<evidence type="ECO:0008006" key="4">
    <source>
        <dbReference type="Google" id="ProtNLM"/>
    </source>
</evidence>
<dbReference type="EMBL" id="JAFKCS010000001">
    <property type="protein sequence ID" value="MBN7818498.1"/>
    <property type="molecule type" value="Genomic_DNA"/>
</dbReference>
<protein>
    <recommendedName>
        <fullName evidence="4">SnoaL-like domain-containing protein</fullName>
    </recommendedName>
</protein>
<keyword evidence="1" id="KW-0732">Signal</keyword>
<dbReference type="RefSeq" id="WP_206592318.1">
    <property type="nucleotide sequence ID" value="NZ_JAFKCS010000001.1"/>
</dbReference>
<feature type="chain" id="PRO_5045166757" description="SnoaL-like domain-containing protein" evidence="1">
    <location>
        <begin position="22"/>
        <end position="147"/>
    </location>
</feature>
<evidence type="ECO:0000313" key="3">
    <source>
        <dbReference type="Proteomes" id="UP000663992"/>
    </source>
</evidence>
<organism evidence="2 3">
    <name type="scientific">Bowmanella yangjiangensis</name>
    <dbReference type="NCBI Taxonomy" id="2811230"/>
    <lineage>
        <taxon>Bacteria</taxon>
        <taxon>Pseudomonadati</taxon>
        <taxon>Pseudomonadota</taxon>
        <taxon>Gammaproteobacteria</taxon>
        <taxon>Alteromonadales</taxon>
        <taxon>Alteromonadaceae</taxon>
        <taxon>Bowmanella</taxon>
    </lineage>
</organism>
<name>A0ABS3CN12_9ALTE</name>
<gene>
    <name evidence="2" type="ORF">J0A65_01405</name>
</gene>
<dbReference type="Proteomes" id="UP000663992">
    <property type="component" value="Unassembled WGS sequence"/>
</dbReference>
<accession>A0ABS3CN12</accession>
<keyword evidence="3" id="KW-1185">Reference proteome</keyword>